<dbReference type="RefSeq" id="WP_232073805.1">
    <property type="nucleotide sequence ID" value="NZ_AP022587.1"/>
</dbReference>
<dbReference type="Gene3D" id="1.10.287.850">
    <property type="entry name" value="HP0062-like domain"/>
    <property type="match status" value="1"/>
</dbReference>
<evidence type="ECO:0000313" key="2">
    <source>
        <dbReference type="EMBL" id="BBY23964.1"/>
    </source>
</evidence>
<proteinExistence type="predicted"/>
<organism evidence="2 3">
    <name type="scientific">Mycobacterium stomatepiae</name>
    <dbReference type="NCBI Taxonomy" id="470076"/>
    <lineage>
        <taxon>Bacteria</taxon>
        <taxon>Bacillati</taxon>
        <taxon>Actinomycetota</taxon>
        <taxon>Actinomycetes</taxon>
        <taxon>Mycobacteriales</taxon>
        <taxon>Mycobacteriaceae</taxon>
        <taxon>Mycobacterium</taxon>
        <taxon>Mycobacterium simiae complex</taxon>
    </lineage>
</organism>
<feature type="domain" description="PE" evidence="1">
    <location>
        <begin position="2"/>
        <end position="89"/>
    </location>
</feature>
<dbReference type="AlphaFoldDB" id="A0A7I7QCC5"/>
<dbReference type="Pfam" id="PF00934">
    <property type="entry name" value="PE"/>
    <property type="match status" value="1"/>
</dbReference>
<dbReference type="InterPro" id="IPR000084">
    <property type="entry name" value="PE-PGRS_N"/>
</dbReference>
<keyword evidence="3" id="KW-1185">Reference proteome</keyword>
<dbReference type="EMBL" id="AP022587">
    <property type="protein sequence ID" value="BBY23964.1"/>
    <property type="molecule type" value="Genomic_DNA"/>
</dbReference>
<reference evidence="2 3" key="1">
    <citation type="journal article" date="2019" name="Emerg. Microbes Infect.">
        <title>Comprehensive subspecies identification of 175 nontuberculous mycobacteria species based on 7547 genomic profiles.</title>
        <authorList>
            <person name="Matsumoto Y."/>
            <person name="Kinjo T."/>
            <person name="Motooka D."/>
            <person name="Nabeya D."/>
            <person name="Jung N."/>
            <person name="Uechi K."/>
            <person name="Horii T."/>
            <person name="Iida T."/>
            <person name="Fujita J."/>
            <person name="Nakamura S."/>
        </authorList>
    </citation>
    <scope>NUCLEOTIDE SEQUENCE [LARGE SCALE GENOMIC DNA]</scope>
    <source>
        <strain evidence="2 3">JCM 17783</strain>
    </source>
</reference>
<protein>
    <submittedName>
        <fullName evidence="2">PE family protein</fullName>
    </submittedName>
</protein>
<accession>A0A7I7QCC5</accession>
<evidence type="ECO:0000259" key="1">
    <source>
        <dbReference type="Pfam" id="PF00934"/>
    </source>
</evidence>
<dbReference type="KEGG" id="msto:MSTO_41690"/>
<evidence type="ECO:0000313" key="3">
    <source>
        <dbReference type="Proteomes" id="UP000467130"/>
    </source>
</evidence>
<name>A0A7I7QCC5_9MYCO</name>
<sequence length="107" mass="10709">MSFDPAVAVIGSQIVGSAMQALQTGAAAEPAVAALAPAGAEEVSALAAAAFVAEATQMLAFLTAAHTELARTGNALVEIARIYAETDGAAARRLNELRPAVGYRIAG</sequence>
<gene>
    <name evidence="2" type="primary">PE34</name>
    <name evidence="2" type="ORF">MSTO_41690</name>
</gene>
<dbReference type="Proteomes" id="UP000467130">
    <property type="component" value="Chromosome"/>
</dbReference>